<proteinExistence type="predicted"/>
<protein>
    <submittedName>
        <fullName evidence="2">Uncharacterized protein</fullName>
    </submittedName>
</protein>
<evidence type="ECO:0000256" key="1">
    <source>
        <dbReference type="SAM" id="MobiDB-lite"/>
    </source>
</evidence>
<dbReference type="Proteomes" id="UP000521943">
    <property type="component" value="Unassembled WGS sequence"/>
</dbReference>
<dbReference type="AlphaFoldDB" id="A0A8H6HKB1"/>
<organism evidence="2 3">
    <name type="scientific">Ephemerocybe angulata</name>
    <dbReference type="NCBI Taxonomy" id="980116"/>
    <lineage>
        <taxon>Eukaryota</taxon>
        <taxon>Fungi</taxon>
        <taxon>Dikarya</taxon>
        <taxon>Basidiomycota</taxon>
        <taxon>Agaricomycotina</taxon>
        <taxon>Agaricomycetes</taxon>
        <taxon>Agaricomycetidae</taxon>
        <taxon>Agaricales</taxon>
        <taxon>Agaricineae</taxon>
        <taxon>Psathyrellaceae</taxon>
        <taxon>Ephemerocybe</taxon>
    </lineage>
</organism>
<name>A0A8H6HKB1_9AGAR</name>
<evidence type="ECO:0000313" key="3">
    <source>
        <dbReference type="Proteomes" id="UP000521943"/>
    </source>
</evidence>
<reference evidence="2 3" key="1">
    <citation type="submission" date="2020-07" db="EMBL/GenBank/DDBJ databases">
        <title>Comparative genomics of pyrophilous fungi reveals a link between fire events and developmental genes.</title>
        <authorList>
            <consortium name="DOE Joint Genome Institute"/>
            <person name="Steindorff A.S."/>
            <person name="Carver A."/>
            <person name="Calhoun S."/>
            <person name="Stillman K."/>
            <person name="Liu H."/>
            <person name="Lipzen A."/>
            <person name="Pangilinan J."/>
            <person name="Labutti K."/>
            <person name="Bruns T.D."/>
            <person name="Grigoriev I.V."/>
        </authorList>
    </citation>
    <scope>NUCLEOTIDE SEQUENCE [LARGE SCALE GENOMIC DNA]</scope>
    <source>
        <strain evidence="2 3">CBS 144469</strain>
    </source>
</reference>
<dbReference type="EMBL" id="JACGCI010000076">
    <property type="protein sequence ID" value="KAF6747940.1"/>
    <property type="molecule type" value="Genomic_DNA"/>
</dbReference>
<feature type="region of interest" description="Disordered" evidence="1">
    <location>
        <begin position="1"/>
        <end position="30"/>
    </location>
</feature>
<feature type="region of interest" description="Disordered" evidence="1">
    <location>
        <begin position="79"/>
        <end position="137"/>
    </location>
</feature>
<comment type="caution">
    <text evidence="2">The sequence shown here is derived from an EMBL/GenBank/DDBJ whole genome shotgun (WGS) entry which is preliminary data.</text>
</comment>
<keyword evidence="3" id="KW-1185">Reference proteome</keyword>
<sequence length="137" mass="14787">MAIQSKLHRVRGGTASFDDSSDEETEVEITSIRDPDTRKVKTHYVQFTSSASLSNADIPSLSLGDTSILLAKTLLSEFDSPASPATGSQSKEENCATVPLPTATPDPKHEAPKVQKPQSFTAVLGKLDTPRRMHKHA</sequence>
<accession>A0A8H6HKB1</accession>
<gene>
    <name evidence="2" type="ORF">DFP72DRAFT_853942</name>
</gene>
<evidence type="ECO:0000313" key="2">
    <source>
        <dbReference type="EMBL" id="KAF6747940.1"/>
    </source>
</evidence>
<feature type="compositionally biased region" description="Basic residues" evidence="1">
    <location>
        <begin position="1"/>
        <end position="11"/>
    </location>
</feature>